<sequence>MSPPAGRSTAVWPVSEPPQAGIAALGEPLAEPEAVGFVHVARGDDPARRYLTRTPPPHQAAAVVCIPTGGGDLHAIYCVSTADRTPAVDDFVTLESADTTATVRSRAIATREPQTPPGSHVVSVLADHLDTPGVGTLRVPGQLPHDTAVRLQQAGYRLSSTTALTDARASKTPAERDCLTAVQRGAANGLRRVHELLAGSRATDGVLHLDGDPLSAKQIERKVAAALAGGGVTPETVRVRAADTDLTESLPASDGIVVHLAPRGPHGYHGHLTRTVVVDSDGGWDRRAFVAAKAAQTAVRHHCEPGDTVETVAAEATAELTAYGFPPRSRSNDDAGDADTTDDAGGWATVHGVGLTPAEAPSPADDGTLQAGSVLAVETGVVDPEYGKIRLGSLIDVTADGGERLIDAPISLTPTTDED</sequence>
<evidence type="ECO:0000313" key="4">
    <source>
        <dbReference type="Proteomes" id="UP000281564"/>
    </source>
</evidence>
<reference evidence="3 4" key="1">
    <citation type="submission" date="2018-06" db="EMBL/GenBank/DDBJ databases">
        <title>Halonotius sp. F13-13 a new haloarchaeeon isolated from a solar saltern from Isla Cristina, Huelva, Spain.</title>
        <authorList>
            <person name="Duran-Viseras A."/>
            <person name="Sanchez-Porro C."/>
            <person name="Ventosa A."/>
        </authorList>
    </citation>
    <scope>NUCLEOTIDE SEQUENCE [LARGE SCALE GENOMIC DNA]</scope>
    <source>
        <strain evidence="3 4">CECT 7525</strain>
    </source>
</reference>
<dbReference type="InterPro" id="IPR036005">
    <property type="entry name" value="Creatinase/aminopeptidase-like"/>
</dbReference>
<name>A0A3A6PYR6_9EURY</name>
<keyword evidence="3" id="KW-0645">Protease</keyword>
<evidence type="ECO:0000256" key="1">
    <source>
        <dbReference type="SAM" id="MobiDB-lite"/>
    </source>
</evidence>
<dbReference type="InterPro" id="IPR000994">
    <property type="entry name" value="Pept_M24"/>
</dbReference>
<dbReference type="EMBL" id="QMDW01000012">
    <property type="protein sequence ID" value="RJX49224.1"/>
    <property type="molecule type" value="Genomic_DNA"/>
</dbReference>
<keyword evidence="3" id="KW-0031">Aminopeptidase</keyword>
<accession>A0A3A6PYR6</accession>
<dbReference type="Gene3D" id="3.90.230.10">
    <property type="entry name" value="Creatinase/methionine aminopeptidase superfamily"/>
    <property type="match status" value="1"/>
</dbReference>
<dbReference type="AlphaFoldDB" id="A0A3A6PYR6"/>
<gene>
    <name evidence="3" type="ORF">DP106_09735</name>
</gene>
<dbReference type="OrthoDB" id="200535at2157"/>
<feature type="region of interest" description="Disordered" evidence="1">
    <location>
        <begin position="324"/>
        <end position="366"/>
    </location>
</feature>
<dbReference type="PANTHER" id="PTHR46112">
    <property type="entry name" value="AMINOPEPTIDASE"/>
    <property type="match status" value="1"/>
</dbReference>
<feature type="domain" description="Peptidase M24" evidence="2">
    <location>
        <begin position="250"/>
        <end position="398"/>
    </location>
</feature>
<dbReference type="InterPro" id="IPR050659">
    <property type="entry name" value="Peptidase_M24B"/>
</dbReference>
<proteinExistence type="predicted"/>
<keyword evidence="3" id="KW-0378">Hydrolase</keyword>
<dbReference type="Proteomes" id="UP000281564">
    <property type="component" value="Unassembled WGS sequence"/>
</dbReference>
<evidence type="ECO:0000259" key="2">
    <source>
        <dbReference type="Pfam" id="PF00557"/>
    </source>
</evidence>
<keyword evidence="4" id="KW-1185">Reference proteome</keyword>
<comment type="caution">
    <text evidence="3">The sequence shown here is derived from an EMBL/GenBank/DDBJ whole genome shotgun (WGS) entry which is preliminary data.</text>
</comment>
<dbReference type="GO" id="GO:0004177">
    <property type="term" value="F:aminopeptidase activity"/>
    <property type="evidence" value="ECO:0007669"/>
    <property type="project" value="UniProtKB-KW"/>
</dbReference>
<dbReference type="SUPFAM" id="SSF55920">
    <property type="entry name" value="Creatinase/aminopeptidase"/>
    <property type="match status" value="1"/>
</dbReference>
<protein>
    <submittedName>
        <fullName evidence="3">Aminopeptidase P family protein</fullName>
    </submittedName>
</protein>
<dbReference type="Pfam" id="PF00557">
    <property type="entry name" value="Peptidase_M24"/>
    <property type="match status" value="1"/>
</dbReference>
<dbReference type="PANTHER" id="PTHR46112:SF2">
    <property type="entry name" value="XAA-PRO AMINOPEPTIDASE P-RELATED"/>
    <property type="match status" value="1"/>
</dbReference>
<dbReference type="RefSeq" id="WP_120084982.1">
    <property type="nucleotide sequence ID" value="NZ_QMDW01000012.1"/>
</dbReference>
<organism evidence="3 4">
    <name type="scientific">Halonotius pteroides</name>
    <dbReference type="NCBI Taxonomy" id="268735"/>
    <lineage>
        <taxon>Archaea</taxon>
        <taxon>Methanobacteriati</taxon>
        <taxon>Methanobacteriota</taxon>
        <taxon>Stenosarchaea group</taxon>
        <taxon>Halobacteria</taxon>
        <taxon>Halobacteriales</taxon>
        <taxon>Haloferacaceae</taxon>
        <taxon>Halonotius</taxon>
    </lineage>
</organism>
<evidence type="ECO:0000313" key="3">
    <source>
        <dbReference type="EMBL" id="RJX49224.1"/>
    </source>
</evidence>